<keyword evidence="2" id="KW-1185">Reference proteome</keyword>
<comment type="caution">
    <text evidence="1">The sequence shown here is derived from an EMBL/GenBank/DDBJ whole genome shotgun (WGS) entry which is preliminary data.</text>
</comment>
<evidence type="ECO:0000313" key="2">
    <source>
        <dbReference type="Proteomes" id="UP000468901"/>
    </source>
</evidence>
<dbReference type="Proteomes" id="UP000468901">
    <property type="component" value="Unassembled WGS sequence"/>
</dbReference>
<dbReference type="EMBL" id="WESC01000002">
    <property type="protein sequence ID" value="KAB7742122.1"/>
    <property type="molecule type" value="Genomic_DNA"/>
</dbReference>
<protein>
    <submittedName>
        <fullName evidence="1">Uncharacterized protein</fullName>
    </submittedName>
</protein>
<evidence type="ECO:0000313" key="1">
    <source>
        <dbReference type="EMBL" id="KAB7742122.1"/>
    </source>
</evidence>
<dbReference type="AlphaFoldDB" id="A0A6N6VN94"/>
<proteinExistence type="predicted"/>
<gene>
    <name evidence="1" type="ORF">F2P47_02285</name>
</gene>
<reference evidence="1 2" key="1">
    <citation type="submission" date="2019-09" db="EMBL/GenBank/DDBJ databases">
        <title>Parvibaculum sedimenti sp. nov., isolated from sediment.</title>
        <authorList>
            <person name="Wang Y."/>
        </authorList>
    </citation>
    <scope>NUCLEOTIDE SEQUENCE [LARGE SCALE GENOMIC DNA]</scope>
    <source>
        <strain evidence="1 2">HXT-9</strain>
    </source>
</reference>
<name>A0A6N6VN94_9HYPH</name>
<dbReference type="RefSeq" id="WP_152214544.1">
    <property type="nucleotide sequence ID" value="NZ_JBAQYD010000308.1"/>
</dbReference>
<organism evidence="1 2">
    <name type="scientific">Parvibaculum sedimenti</name>
    <dbReference type="NCBI Taxonomy" id="2608632"/>
    <lineage>
        <taxon>Bacteria</taxon>
        <taxon>Pseudomonadati</taxon>
        <taxon>Pseudomonadota</taxon>
        <taxon>Alphaproteobacteria</taxon>
        <taxon>Hyphomicrobiales</taxon>
        <taxon>Parvibaculaceae</taxon>
        <taxon>Parvibaculum</taxon>
    </lineage>
</organism>
<accession>A0A6N6VN94</accession>
<sequence>MANIGLRIEPKREPTIEALAGLWSRSLIDWPDGRSDRTTFVNWMQGPSYYLDLRQPADRPDFRGVENLRALQPEQLDWLATQEGFAGELHYADGFFEWRREIDFQPQAIYSDQGRLWMEPDMMVEEGKDIPYIEHWHREPVNLDPVCALRLDDPADGTRAYLMRLGSLFMYARARGAAVPAGLHLQECVKGAASLTDAQDLVDCEISQGIVTGAGWIIQRSSLPFREKARIDPVWAAKASGTIVLSDVDADGNHVAQSWKILDAQGALDAFPAAGKVRSAF</sequence>